<organism evidence="2">
    <name type="scientific">viral metagenome</name>
    <dbReference type="NCBI Taxonomy" id="1070528"/>
    <lineage>
        <taxon>unclassified sequences</taxon>
        <taxon>metagenomes</taxon>
        <taxon>organismal metagenomes</taxon>
    </lineage>
</organism>
<name>A0A6C0BMV3_9ZZZZ</name>
<proteinExistence type="predicted"/>
<accession>A0A6C0BMV3</accession>
<feature type="compositionally biased region" description="Polar residues" evidence="1">
    <location>
        <begin position="21"/>
        <end position="34"/>
    </location>
</feature>
<feature type="region of interest" description="Disordered" evidence="1">
    <location>
        <begin position="21"/>
        <end position="41"/>
    </location>
</feature>
<evidence type="ECO:0000256" key="1">
    <source>
        <dbReference type="SAM" id="MobiDB-lite"/>
    </source>
</evidence>
<protein>
    <submittedName>
        <fullName evidence="2">Uncharacterized protein</fullName>
    </submittedName>
</protein>
<evidence type="ECO:0000313" key="2">
    <source>
        <dbReference type="EMBL" id="QHS92909.1"/>
    </source>
</evidence>
<dbReference type="EMBL" id="MN739193">
    <property type="protein sequence ID" value="QHS92909.1"/>
    <property type="molecule type" value="Genomic_DNA"/>
</dbReference>
<sequence>MSNIQEQYNALMSQLNIQSQPRREVSLNSLTRPESQSREFSEPRYNAIQGSLGITSDQRAIQQSMREQGVQQVMDIERSYAYQNM</sequence>
<dbReference type="AlphaFoldDB" id="A0A6C0BMV3"/>
<reference evidence="2" key="1">
    <citation type="journal article" date="2020" name="Nature">
        <title>Giant virus diversity and host interactions through global metagenomics.</title>
        <authorList>
            <person name="Schulz F."/>
            <person name="Roux S."/>
            <person name="Paez-Espino D."/>
            <person name="Jungbluth S."/>
            <person name="Walsh D.A."/>
            <person name="Denef V.J."/>
            <person name="McMahon K.D."/>
            <person name="Konstantinidis K.T."/>
            <person name="Eloe-Fadrosh E.A."/>
            <person name="Kyrpides N.C."/>
            <person name="Woyke T."/>
        </authorList>
    </citation>
    <scope>NUCLEOTIDE SEQUENCE</scope>
    <source>
        <strain evidence="2">GVMAG-M-3300017651-5</strain>
    </source>
</reference>